<feature type="domain" description="C2H2-type" evidence="11">
    <location>
        <begin position="106"/>
        <end position="135"/>
    </location>
</feature>
<keyword evidence="5" id="KW-0862">Zinc</keyword>
<evidence type="ECO:0000256" key="10">
    <source>
        <dbReference type="SAM" id="MobiDB-lite"/>
    </source>
</evidence>
<keyword evidence="3" id="KW-0677">Repeat</keyword>
<dbReference type="PROSITE" id="PS50157">
    <property type="entry name" value="ZINC_FINGER_C2H2_2"/>
    <property type="match status" value="7"/>
</dbReference>
<feature type="domain" description="C2H2-type" evidence="11">
    <location>
        <begin position="196"/>
        <end position="226"/>
    </location>
</feature>
<evidence type="ECO:0000256" key="2">
    <source>
        <dbReference type="ARBA" id="ARBA00022723"/>
    </source>
</evidence>
<protein>
    <submittedName>
        <fullName evidence="12">Strongly-conserved Zn-finger binding protein (TFIIIA)</fullName>
    </submittedName>
</protein>
<evidence type="ECO:0000259" key="11">
    <source>
        <dbReference type="PROSITE" id="PS50157"/>
    </source>
</evidence>
<evidence type="ECO:0000313" key="12">
    <source>
        <dbReference type="EMBL" id="RSH86381.1"/>
    </source>
</evidence>
<dbReference type="GO" id="GO:0005634">
    <property type="term" value="C:nucleus"/>
    <property type="evidence" value="ECO:0007669"/>
    <property type="project" value="UniProtKB-SubCell"/>
</dbReference>
<keyword evidence="7" id="KW-0804">Transcription</keyword>
<feature type="domain" description="C2H2-type" evidence="11">
    <location>
        <begin position="409"/>
        <end position="440"/>
    </location>
</feature>
<dbReference type="AlphaFoldDB" id="A0A427Y5M2"/>
<keyword evidence="8" id="KW-0539">Nucleus</keyword>
<dbReference type="EMBL" id="RSCE01000002">
    <property type="protein sequence ID" value="RSH86381.1"/>
    <property type="molecule type" value="Genomic_DNA"/>
</dbReference>
<proteinExistence type="predicted"/>
<dbReference type="Gene3D" id="3.30.160.60">
    <property type="entry name" value="Classic Zinc Finger"/>
    <property type="match status" value="5"/>
</dbReference>
<dbReference type="FunFam" id="3.30.160.60:FF:001102">
    <property type="entry name" value="Transcription factor IIIA"/>
    <property type="match status" value="1"/>
</dbReference>
<comment type="caution">
    <text evidence="12">The sequence shown here is derived from an EMBL/GenBank/DDBJ whole genome shotgun (WGS) entry which is preliminary data.</text>
</comment>
<keyword evidence="4 9" id="KW-0863">Zinc-finger</keyword>
<dbReference type="RefSeq" id="XP_028479166.1">
    <property type="nucleotide sequence ID" value="XM_028620194.1"/>
</dbReference>
<dbReference type="PANTHER" id="PTHR46179:SF13">
    <property type="entry name" value="C2H2-TYPE DOMAIN-CONTAINING PROTEIN"/>
    <property type="match status" value="1"/>
</dbReference>
<feature type="domain" description="C2H2-type" evidence="11">
    <location>
        <begin position="227"/>
        <end position="256"/>
    </location>
</feature>
<feature type="domain" description="C2H2-type" evidence="11">
    <location>
        <begin position="379"/>
        <end position="409"/>
    </location>
</feature>
<dbReference type="OrthoDB" id="427030at2759"/>
<dbReference type="GeneID" id="39589174"/>
<evidence type="ECO:0000256" key="5">
    <source>
        <dbReference type="ARBA" id="ARBA00022833"/>
    </source>
</evidence>
<dbReference type="PROSITE" id="PS00028">
    <property type="entry name" value="ZINC_FINGER_C2H2_1"/>
    <property type="match status" value="6"/>
</dbReference>
<dbReference type="FunFam" id="3.30.160.60:FF:000624">
    <property type="entry name" value="zinc finger protein 697"/>
    <property type="match status" value="1"/>
</dbReference>
<dbReference type="STRING" id="105984.A0A427Y5M2"/>
<dbReference type="GO" id="GO:0006357">
    <property type="term" value="P:regulation of transcription by RNA polymerase II"/>
    <property type="evidence" value="ECO:0007669"/>
    <property type="project" value="TreeGrafter"/>
</dbReference>
<evidence type="ECO:0000256" key="9">
    <source>
        <dbReference type="PROSITE-ProRule" id="PRU00042"/>
    </source>
</evidence>
<name>A0A427Y5M2_9TREE</name>
<comment type="subcellular location">
    <subcellularLocation>
        <location evidence="1">Nucleus</location>
    </subcellularLocation>
</comment>
<evidence type="ECO:0000313" key="13">
    <source>
        <dbReference type="Proteomes" id="UP000279236"/>
    </source>
</evidence>
<dbReference type="Proteomes" id="UP000279236">
    <property type="component" value="Unassembled WGS sequence"/>
</dbReference>
<dbReference type="PANTHER" id="PTHR46179">
    <property type="entry name" value="ZINC FINGER PROTEIN"/>
    <property type="match status" value="1"/>
</dbReference>
<dbReference type="SMART" id="SM00355">
    <property type="entry name" value="ZnF_C2H2"/>
    <property type="match status" value="10"/>
</dbReference>
<evidence type="ECO:0000256" key="4">
    <source>
        <dbReference type="ARBA" id="ARBA00022771"/>
    </source>
</evidence>
<evidence type="ECO:0000256" key="8">
    <source>
        <dbReference type="ARBA" id="ARBA00023242"/>
    </source>
</evidence>
<dbReference type="Pfam" id="PF00096">
    <property type="entry name" value="zf-C2H2"/>
    <property type="match status" value="2"/>
</dbReference>
<evidence type="ECO:0000256" key="6">
    <source>
        <dbReference type="ARBA" id="ARBA00023015"/>
    </source>
</evidence>
<evidence type="ECO:0000256" key="1">
    <source>
        <dbReference type="ARBA" id="ARBA00004123"/>
    </source>
</evidence>
<dbReference type="InterPro" id="IPR013087">
    <property type="entry name" value="Znf_C2H2_type"/>
</dbReference>
<feature type="compositionally biased region" description="Basic and acidic residues" evidence="10">
    <location>
        <begin position="450"/>
        <end position="470"/>
    </location>
</feature>
<keyword evidence="13" id="KW-1185">Reference proteome</keyword>
<feature type="region of interest" description="Disordered" evidence="10">
    <location>
        <begin position="433"/>
        <end position="471"/>
    </location>
</feature>
<organism evidence="12 13">
    <name type="scientific">Apiotrichum porosum</name>
    <dbReference type="NCBI Taxonomy" id="105984"/>
    <lineage>
        <taxon>Eukaryota</taxon>
        <taxon>Fungi</taxon>
        <taxon>Dikarya</taxon>
        <taxon>Basidiomycota</taxon>
        <taxon>Agaricomycotina</taxon>
        <taxon>Tremellomycetes</taxon>
        <taxon>Trichosporonales</taxon>
        <taxon>Trichosporonaceae</taxon>
        <taxon>Apiotrichum</taxon>
    </lineage>
</organism>
<evidence type="ECO:0000256" key="7">
    <source>
        <dbReference type="ARBA" id="ARBA00023163"/>
    </source>
</evidence>
<evidence type="ECO:0000256" key="3">
    <source>
        <dbReference type="ARBA" id="ARBA00022737"/>
    </source>
</evidence>
<feature type="region of interest" description="Disordered" evidence="10">
    <location>
        <begin position="1"/>
        <end position="103"/>
    </location>
</feature>
<dbReference type="GO" id="GO:0008270">
    <property type="term" value="F:zinc ion binding"/>
    <property type="evidence" value="ECO:0007669"/>
    <property type="project" value="UniProtKB-KW"/>
</dbReference>
<keyword evidence="6" id="KW-0805">Transcription regulation</keyword>
<feature type="compositionally biased region" description="Low complexity" evidence="10">
    <location>
        <begin position="68"/>
        <end position="95"/>
    </location>
</feature>
<feature type="domain" description="C2H2-type" evidence="11">
    <location>
        <begin position="166"/>
        <end position="195"/>
    </location>
</feature>
<dbReference type="InterPro" id="IPR036236">
    <property type="entry name" value="Znf_C2H2_sf"/>
</dbReference>
<feature type="domain" description="C2H2-type" evidence="11">
    <location>
        <begin position="136"/>
        <end position="163"/>
    </location>
</feature>
<feature type="compositionally biased region" description="Low complexity" evidence="10">
    <location>
        <begin position="34"/>
        <end position="48"/>
    </location>
</feature>
<accession>A0A427Y5M2</accession>
<sequence>MATTKVATPRDVRQPRAAALKAMTSILSPPMSRDASPANSSTSNSSRDPPAHVTTSTPLIHPIPIRATSKTLTTPKPGTPKSKPSTPGPSGSRTPSRPPSRTERRFACIFPGCTKAYFKPSRLAEHARTHTGERPHTCTECDQTYLRASHLAAHMRTHKNPDDKEFACPRPGCDKKFWTAPHLRRHEEMHDSAEVHPCDKCDETFPKTHLLREHYAAAHLPAGSKPFICAHEGCDMTFALKHQLKTHEKTHDATRYTCSHPDHGVDMPTFPVWSALQAHIKDTHPPTCPYPECTGRTFKSGQRLRDHLKVHEQQDADLVQVDASEDMIVPPVLAEGLGTSRRARRKRRYSDVVADDNEPIPESPRKLPRIVDGEAGKDWTCGHPGCGKAYKTRFARDEHAQAAHSRARHKCETCGRVYRRLVSLRRHLKEGWCAHGGQPDAIPEENEGSADEHVGKEGAGGEKKKEKEDQDVGGLFTGSIALPGGALHRRWGCPFHPEDYNDEEDDDDDEEQEEACGERFHRVYDVRRHLSAAHGIDVDDMGTREMLLADGQTGEEE</sequence>
<gene>
    <name evidence="12" type="primary">PZF1_1</name>
    <name evidence="12" type="ORF">EHS24_004631</name>
</gene>
<keyword evidence="2" id="KW-0479">Metal-binding</keyword>
<dbReference type="InterPro" id="IPR051061">
    <property type="entry name" value="Zinc_finger_trans_reg"/>
</dbReference>
<dbReference type="SUPFAM" id="SSF57667">
    <property type="entry name" value="beta-beta-alpha zinc fingers"/>
    <property type="match status" value="4"/>
</dbReference>
<reference evidence="12 13" key="1">
    <citation type="submission" date="2018-11" db="EMBL/GenBank/DDBJ databases">
        <title>Genome sequence of Apiotrichum porosum DSM 27194.</title>
        <authorList>
            <person name="Aliyu H."/>
            <person name="Gorte O."/>
            <person name="Ochsenreither K."/>
        </authorList>
    </citation>
    <scope>NUCLEOTIDE SEQUENCE [LARGE SCALE GENOMIC DNA]</scope>
    <source>
        <strain evidence="12 13">DSM 27194</strain>
    </source>
</reference>